<dbReference type="GO" id="GO:0016705">
    <property type="term" value="F:oxidoreductase activity, acting on paired donors, with incorporation or reduction of molecular oxygen"/>
    <property type="evidence" value="ECO:0007669"/>
    <property type="project" value="InterPro"/>
</dbReference>
<gene>
    <name evidence="9" type="ORF">Arub01_41220</name>
</gene>
<dbReference type="Proteomes" id="UP001165124">
    <property type="component" value="Unassembled WGS sequence"/>
</dbReference>
<evidence type="ECO:0000256" key="3">
    <source>
        <dbReference type="ARBA" id="ARBA00022723"/>
    </source>
</evidence>
<comment type="caution">
    <text evidence="9">The sequence shown here is derived from an EMBL/GenBank/DDBJ whole genome shotgun (WGS) entry which is preliminary data.</text>
</comment>
<dbReference type="InterPro" id="IPR036396">
    <property type="entry name" value="Cyt_P450_sf"/>
</dbReference>
<evidence type="ECO:0000256" key="5">
    <source>
        <dbReference type="ARBA" id="ARBA00023004"/>
    </source>
</evidence>
<keyword evidence="2 7" id="KW-0349">Heme</keyword>
<evidence type="ECO:0000313" key="9">
    <source>
        <dbReference type="EMBL" id="GLW65878.1"/>
    </source>
</evidence>
<keyword evidence="4 8" id="KW-0560">Oxidoreductase</keyword>
<dbReference type="EMBL" id="BSRZ01000011">
    <property type="protein sequence ID" value="GLW65878.1"/>
    <property type="molecule type" value="Genomic_DNA"/>
</dbReference>
<evidence type="ECO:0000256" key="1">
    <source>
        <dbReference type="ARBA" id="ARBA00010617"/>
    </source>
</evidence>
<feature type="binding site" description="axial binding residue" evidence="7">
    <location>
        <position position="401"/>
    </location>
    <ligand>
        <name>heme</name>
        <dbReference type="ChEBI" id="CHEBI:30413"/>
    </ligand>
    <ligandPart>
        <name>Fe</name>
        <dbReference type="ChEBI" id="CHEBI:18248"/>
    </ligandPart>
</feature>
<comment type="cofactor">
    <cofactor evidence="7">
        <name>heme</name>
        <dbReference type="ChEBI" id="CHEBI:30413"/>
    </cofactor>
</comment>
<dbReference type="GO" id="GO:0004497">
    <property type="term" value="F:monooxygenase activity"/>
    <property type="evidence" value="ECO:0007669"/>
    <property type="project" value="UniProtKB-KW"/>
</dbReference>
<name>A0A9W6PZM1_9ACTN</name>
<comment type="similarity">
    <text evidence="1 8">Belongs to the cytochrome P450 family.</text>
</comment>
<dbReference type="GO" id="GO:0005506">
    <property type="term" value="F:iron ion binding"/>
    <property type="evidence" value="ECO:0007669"/>
    <property type="project" value="InterPro"/>
</dbReference>
<keyword evidence="3 7" id="KW-0479">Metal-binding</keyword>
<evidence type="ECO:0000256" key="6">
    <source>
        <dbReference type="ARBA" id="ARBA00023033"/>
    </source>
</evidence>
<keyword evidence="5 7" id="KW-0408">Iron</keyword>
<evidence type="ECO:0000256" key="2">
    <source>
        <dbReference type="ARBA" id="ARBA00022617"/>
    </source>
</evidence>
<dbReference type="InterPro" id="IPR002401">
    <property type="entry name" value="Cyt_P450_E_grp-I"/>
</dbReference>
<evidence type="ECO:0000256" key="4">
    <source>
        <dbReference type="ARBA" id="ARBA00023002"/>
    </source>
</evidence>
<dbReference type="AlphaFoldDB" id="A0A9W6PZM1"/>
<evidence type="ECO:0000256" key="7">
    <source>
        <dbReference type="PIRSR" id="PIRSR602401-1"/>
    </source>
</evidence>
<accession>A0A9W6PZM1</accession>
<keyword evidence="10" id="KW-1185">Reference proteome</keyword>
<dbReference type="GO" id="GO:0020037">
    <property type="term" value="F:heme binding"/>
    <property type="evidence" value="ECO:0007669"/>
    <property type="project" value="InterPro"/>
</dbReference>
<dbReference type="PRINTS" id="PR00463">
    <property type="entry name" value="EP450I"/>
</dbReference>
<dbReference type="PANTHER" id="PTHR24291:SF50">
    <property type="entry name" value="BIFUNCTIONAL ALBAFLAVENONE MONOOXYGENASE_TERPENE SYNTHASE"/>
    <property type="match status" value="1"/>
</dbReference>
<evidence type="ECO:0000256" key="8">
    <source>
        <dbReference type="RuleBase" id="RU000461"/>
    </source>
</evidence>
<organism evidence="9 10">
    <name type="scientific">Actinomadura rubrobrunea</name>
    <dbReference type="NCBI Taxonomy" id="115335"/>
    <lineage>
        <taxon>Bacteria</taxon>
        <taxon>Bacillati</taxon>
        <taxon>Actinomycetota</taxon>
        <taxon>Actinomycetes</taxon>
        <taxon>Streptosporangiales</taxon>
        <taxon>Thermomonosporaceae</taxon>
        <taxon>Actinomadura</taxon>
    </lineage>
</organism>
<dbReference type="PROSITE" id="PS00086">
    <property type="entry name" value="CYTOCHROME_P450"/>
    <property type="match status" value="1"/>
</dbReference>
<sequence>MSVAVDPTSTRRKARTFRLYRTIRGFMRDPMAELERISRAANGEIARLDFGASRPYLVTHPDHVQQVLRRESETFIREGTFWRPLAKLFGDSIMSEGAVWEHSKRVLQPVFSTRHLRTLTDAMAEAINTAIDKLEEPAREGRPIQVMPEMSRIVNETVIKILFGGKITPVEADRLIPAMEQVATSIAFRFLLPFVPDAIPLPGDRAYREGERIMDETLYELVERYRDDPGEGTDIFTALCNARTADGAEPTAKWLRDNLMAMFATSTETTSTALTWLWPLLHEHPDVAARLKKEIRSVVGRDRVTVAHLRELPYVTQVIQELLRLYPVGWAFSRIATKPTTLGGVEIKPGDIVIISPYLTHHLESVWDRPYDFDPERFRPDRARTYHRYAYYPFGGGPHQCIGRHVFNAEAQLILTGILSRFDFELTGEVPARPRIGATLRPKVEVEMRLTPIANGSGSGAE</sequence>
<dbReference type="InterPro" id="IPR001128">
    <property type="entry name" value="Cyt_P450"/>
</dbReference>
<keyword evidence="6 8" id="KW-0503">Monooxygenase</keyword>
<dbReference type="InterPro" id="IPR017972">
    <property type="entry name" value="Cyt_P450_CS"/>
</dbReference>
<dbReference type="InterPro" id="IPR050196">
    <property type="entry name" value="Cytochrome_P450_Monoox"/>
</dbReference>
<evidence type="ECO:0000313" key="10">
    <source>
        <dbReference type="Proteomes" id="UP001165124"/>
    </source>
</evidence>
<dbReference type="RefSeq" id="WP_067915485.1">
    <property type="nucleotide sequence ID" value="NZ_BSRZ01000011.1"/>
</dbReference>
<dbReference type="PANTHER" id="PTHR24291">
    <property type="entry name" value="CYTOCHROME P450 FAMILY 4"/>
    <property type="match status" value="1"/>
</dbReference>
<dbReference type="Gene3D" id="1.10.630.10">
    <property type="entry name" value="Cytochrome P450"/>
    <property type="match status" value="1"/>
</dbReference>
<dbReference type="PRINTS" id="PR00385">
    <property type="entry name" value="P450"/>
</dbReference>
<dbReference type="Pfam" id="PF00067">
    <property type="entry name" value="p450"/>
    <property type="match status" value="1"/>
</dbReference>
<dbReference type="SUPFAM" id="SSF48264">
    <property type="entry name" value="Cytochrome P450"/>
    <property type="match status" value="1"/>
</dbReference>
<proteinExistence type="inferred from homology"/>
<reference evidence="9" key="1">
    <citation type="submission" date="2023-02" db="EMBL/GenBank/DDBJ databases">
        <title>Actinomadura rubrobrunea NBRC 14622.</title>
        <authorList>
            <person name="Ichikawa N."/>
            <person name="Sato H."/>
            <person name="Tonouchi N."/>
        </authorList>
    </citation>
    <scope>NUCLEOTIDE SEQUENCE</scope>
    <source>
        <strain evidence="9">NBRC 14622</strain>
    </source>
</reference>
<protein>
    <submittedName>
        <fullName evidence="9">Cytochrome P450</fullName>
    </submittedName>
</protein>